<evidence type="ECO:0008006" key="3">
    <source>
        <dbReference type="Google" id="ProtNLM"/>
    </source>
</evidence>
<protein>
    <recommendedName>
        <fullName evidence="3">GNAT family N-acetyltransferase</fullName>
    </recommendedName>
</protein>
<comment type="caution">
    <text evidence="1">The sequence shown here is derived from an EMBL/GenBank/DDBJ whole genome shotgun (WGS) entry which is preliminary data.</text>
</comment>
<organism evidence="1 2">
    <name type="scientific">Deinococcus antarcticus</name>
    <dbReference type="NCBI Taxonomy" id="1298767"/>
    <lineage>
        <taxon>Bacteria</taxon>
        <taxon>Thermotogati</taxon>
        <taxon>Deinococcota</taxon>
        <taxon>Deinococci</taxon>
        <taxon>Deinococcales</taxon>
        <taxon>Deinococcaceae</taxon>
        <taxon>Deinococcus</taxon>
    </lineage>
</organism>
<proteinExistence type="predicted"/>
<evidence type="ECO:0000313" key="2">
    <source>
        <dbReference type="Proteomes" id="UP001595748"/>
    </source>
</evidence>
<dbReference type="EMBL" id="JBHRZF010000029">
    <property type="protein sequence ID" value="MFC3859787.1"/>
    <property type="molecule type" value="Genomic_DNA"/>
</dbReference>
<evidence type="ECO:0000313" key="1">
    <source>
        <dbReference type="EMBL" id="MFC3859787.1"/>
    </source>
</evidence>
<keyword evidence="2" id="KW-1185">Reference proteome</keyword>
<dbReference type="RefSeq" id="WP_380075974.1">
    <property type="nucleotide sequence ID" value="NZ_JBHRZF010000029.1"/>
</dbReference>
<gene>
    <name evidence="1" type="ORF">ACFOPQ_03290</name>
</gene>
<name>A0ABV8A6K2_9DEIO</name>
<accession>A0ABV8A6K2</accession>
<dbReference type="Proteomes" id="UP001595748">
    <property type="component" value="Unassembled WGS sequence"/>
</dbReference>
<reference evidence="2" key="1">
    <citation type="journal article" date="2019" name="Int. J. Syst. Evol. Microbiol.">
        <title>The Global Catalogue of Microorganisms (GCM) 10K type strain sequencing project: providing services to taxonomists for standard genome sequencing and annotation.</title>
        <authorList>
            <consortium name="The Broad Institute Genomics Platform"/>
            <consortium name="The Broad Institute Genome Sequencing Center for Infectious Disease"/>
            <person name="Wu L."/>
            <person name="Ma J."/>
        </authorList>
    </citation>
    <scope>NUCLEOTIDE SEQUENCE [LARGE SCALE GENOMIC DNA]</scope>
    <source>
        <strain evidence="2">CCTCC AB 2013263</strain>
    </source>
</reference>
<sequence>MRLSVMHIRKARPDDFPQLGPMLVDMGFVEDEAALAERFSS</sequence>